<feature type="signal peptide" evidence="1">
    <location>
        <begin position="1"/>
        <end position="24"/>
    </location>
</feature>
<evidence type="ECO:0000256" key="1">
    <source>
        <dbReference type="SAM" id="SignalP"/>
    </source>
</evidence>
<feature type="chain" id="PRO_5043896251" evidence="1">
    <location>
        <begin position="25"/>
        <end position="171"/>
    </location>
</feature>
<keyword evidence="1" id="KW-0732">Signal</keyword>
<accession>A0AAU6PIC6</accession>
<proteinExistence type="predicted"/>
<evidence type="ECO:0000313" key="2">
    <source>
        <dbReference type="EMBL" id="WXU00756.1"/>
    </source>
</evidence>
<name>A0AAU6PIC6_9GAMM</name>
<dbReference type="EMBL" id="CP138327">
    <property type="protein sequence ID" value="WXU00756.1"/>
    <property type="molecule type" value="Genomic_DNA"/>
</dbReference>
<gene>
    <name evidence="2" type="ORF">Ctma_1485</name>
</gene>
<protein>
    <submittedName>
        <fullName evidence="2">Uncharacterized protein</fullName>
    </submittedName>
</protein>
<organism evidence="2">
    <name type="scientific">Catillopecten margaritatus gill symbiont</name>
    <dbReference type="NCBI Taxonomy" id="3083288"/>
    <lineage>
        <taxon>Bacteria</taxon>
        <taxon>Pseudomonadati</taxon>
        <taxon>Pseudomonadota</taxon>
        <taxon>Gammaproteobacteria</taxon>
        <taxon>sulfur-oxidizing symbionts</taxon>
    </lineage>
</organism>
<reference evidence="2" key="1">
    <citation type="submission" date="2023-10" db="EMBL/GenBank/DDBJ databases">
        <title>The first scallop-associated chemosynthetic bacterial symbiont.</title>
        <authorList>
            <person name="Lin Y.-T."/>
            <person name="Sun J."/>
            <person name="Ip J.C.-H."/>
            <person name="He X."/>
            <person name="Gao Z.-M."/>
            <person name="Perez M."/>
            <person name="Xu T."/>
            <person name="Qian P.-Y."/>
            <person name="Qiu J.-W."/>
        </authorList>
    </citation>
    <scope>NUCLEOTIDE SEQUENCE</scope>
    <source>
        <strain evidence="2">Gill1</strain>
    </source>
</reference>
<sequence>MQGFPLKTAVSLLLFYFLSNAVYAVNVKNSEQKIMQKLDSQTVEIASEHIRQNWYFNVQPSTQSRFLVMKNTQEWQDFWRDTLPAMDTPNWDKGDVAVFIFLGKDLPGGTEAKLIKLDYQSEQDSATLFWKLDQNLDAISVTAFQDIWAVFTLNPRSNPIFTKLNKVVKSY</sequence>
<dbReference type="AlphaFoldDB" id="A0AAU6PIC6"/>